<feature type="chain" id="PRO_5005600561" evidence="1">
    <location>
        <begin position="23"/>
        <end position="847"/>
    </location>
</feature>
<dbReference type="PATRIC" id="fig|171383.3.peg.1277"/>
<accession>A0A0M0I2N6</accession>
<dbReference type="Gene3D" id="2.60.20.40">
    <property type="match status" value="1"/>
</dbReference>
<evidence type="ECO:0000259" key="3">
    <source>
        <dbReference type="Pfam" id="PF17945"/>
    </source>
</evidence>
<dbReference type="AlphaFoldDB" id="A0A0M0I2N6"/>
<dbReference type="InterPro" id="IPR040966">
    <property type="entry name" value="StcE_C"/>
</dbReference>
<feature type="signal peptide" evidence="1">
    <location>
        <begin position="1"/>
        <end position="22"/>
    </location>
</feature>
<sequence length="847" mass="92790">MERKLITLTAALMSLNVLPALASVAEGEGCIISLETGEKYCLKVGERSGYSLPSFIYKHEVDVLAAPGTGVMLSDWDNLSYNHLAVFTGYTPNQELESVKAYNGQFLDFSAPKSMRVVAKEQAIEPKLTWSWQGSDFMPEFDQVMVSPVVVQLNDDNNDGQINNQDVADIIVVTFEDNKYKDGALVRALSGVDGSELWNYANGGIIADARYSVAAADLDGDGIVEIVTSKLEDDFYSVLDHKGNIKKKIDKFTQGWSTVGQFSIADLNNDGSIEIIAPDGVYNYDTGMLVYNYTWASAPIALDIDSDGEQEVFAAKTMFDTDGSALWTYQSNDRVWFSSVANLDDDAQPELVVSTPATYATAQNSSFSVLEHDGTTKWTVTNISNPGGGVQAISNFLGEKAKVTVEKSKLFGYEYGEDENLTVEDNNLLYVNSGLAIDAVGTTSQNLFGGEGGHTNAPVDLTKVEKIAITSGAYYWGGKHLLAMKFFMKDGSSVMFGSKNSSYWQSTDYFVVPEGKKISAVNVWSNGWLVEAIQFELSSQQAVNNTGIVYAGYNAVDMYDVDGKLAWSVANDDITSGKIGVSAYDFDADGIDEVIIQDQNRVRILDGRSGLVLASIKNTTGSLWEIPMVVDLAGDDDAELIVVANDYDSRYSYNRGVYVYNSANADKPWKNATRIWNQHSFNQSNINQDGTIPEEYKPSWSTHNTYRSSTLAKDEGKSSGIFGFPSGNSVKVELDDDLFIRSGWIIDAMGADYHNMVGGNGGGLRTPVDLDQVASIEVTSGTYYWGSNHIVKLKFTYHNGTVLSYGYKKYSYNLKTETVTLSEDDEIAAISVWSSGAYVDAIQFHMD</sequence>
<dbReference type="Pfam" id="PF16458">
    <property type="entry name" value="Beta-prism_lec"/>
    <property type="match status" value="2"/>
</dbReference>
<dbReference type="InterPro" id="IPR032496">
    <property type="entry name" value="Hemolysin_beta-prism_lec"/>
</dbReference>
<dbReference type="PANTHER" id="PTHR45460:SF2">
    <property type="entry name" value="ALPHA 1,3 GLUCANASE, GH71 FAMILY (EUROFUNG)"/>
    <property type="match status" value="1"/>
</dbReference>
<reference evidence="5" key="1">
    <citation type="submission" date="2015-08" db="EMBL/GenBank/DDBJ databases">
        <title>Vibrio galatheae sp. nov., a novel member of the Vibrionaceae family isolated from the Solomon Islands.</title>
        <authorList>
            <person name="Giubergia S."/>
            <person name="Machado H."/>
            <person name="Mateiu R.V."/>
            <person name="Gram L."/>
        </authorList>
    </citation>
    <scope>NUCLEOTIDE SEQUENCE [LARGE SCALE GENOMIC DNA]</scope>
    <source>
        <strain evidence="5">DSM 19134</strain>
    </source>
</reference>
<feature type="domain" description="Hemolysin beta-prism lectin" evidence="2">
    <location>
        <begin position="408"/>
        <end position="536"/>
    </location>
</feature>
<dbReference type="InterPro" id="IPR028994">
    <property type="entry name" value="Integrin_alpha_N"/>
</dbReference>
<dbReference type="Proteomes" id="UP000037530">
    <property type="component" value="Unassembled WGS sequence"/>
</dbReference>
<keyword evidence="1" id="KW-0732">Signal</keyword>
<evidence type="ECO:0000259" key="2">
    <source>
        <dbReference type="Pfam" id="PF16458"/>
    </source>
</evidence>
<dbReference type="EMBL" id="LHPI01000003">
    <property type="protein sequence ID" value="KOO08585.1"/>
    <property type="molecule type" value="Genomic_DNA"/>
</dbReference>
<feature type="domain" description="Metalloprotease StcE C-terminal" evidence="3">
    <location>
        <begin position="29"/>
        <end position="118"/>
    </location>
</feature>
<dbReference type="Gene3D" id="2.100.10.30">
    <property type="entry name" value="Jacalin-like lectin domain"/>
    <property type="match status" value="2"/>
</dbReference>
<dbReference type="PANTHER" id="PTHR45460">
    <property type="entry name" value="SIMILAR TO CYSTEINE PROTEINASE"/>
    <property type="match status" value="1"/>
</dbReference>
<name>A0A0M0I2N6_9VIBR</name>
<dbReference type="PROSITE" id="PS00018">
    <property type="entry name" value="EF_HAND_1"/>
    <property type="match status" value="1"/>
</dbReference>
<dbReference type="InterPro" id="IPR036404">
    <property type="entry name" value="Jacalin-like_lectin_dom_sf"/>
</dbReference>
<dbReference type="STRING" id="171383.AKJ31_06155"/>
<protein>
    <submittedName>
        <fullName evidence="4">Hemolysin</fullName>
    </submittedName>
</protein>
<evidence type="ECO:0000256" key="1">
    <source>
        <dbReference type="SAM" id="SignalP"/>
    </source>
</evidence>
<organism evidence="4 5">
    <name type="scientific">Vibrio hepatarius</name>
    <dbReference type="NCBI Taxonomy" id="171383"/>
    <lineage>
        <taxon>Bacteria</taxon>
        <taxon>Pseudomonadati</taxon>
        <taxon>Pseudomonadota</taxon>
        <taxon>Gammaproteobacteria</taxon>
        <taxon>Vibrionales</taxon>
        <taxon>Vibrionaceae</taxon>
        <taxon>Vibrio</taxon>
        <taxon>Vibrio oreintalis group</taxon>
    </lineage>
</organism>
<keyword evidence="5" id="KW-1185">Reference proteome</keyword>
<evidence type="ECO:0000313" key="4">
    <source>
        <dbReference type="EMBL" id="KOO08585.1"/>
    </source>
</evidence>
<proteinExistence type="predicted"/>
<gene>
    <name evidence="4" type="ORF">AKJ31_06155</name>
</gene>
<dbReference type="InterPro" id="IPR018247">
    <property type="entry name" value="EF_Hand_1_Ca_BS"/>
</dbReference>
<feature type="domain" description="Hemolysin beta-prism lectin" evidence="2">
    <location>
        <begin position="719"/>
        <end position="844"/>
    </location>
</feature>
<dbReference type="SUPFAM" id="SSF51101">
    <property type="entry name" value="Mannose-binding lectins"/>
    <property type="match status" value="1"/>
</dbReference>
<dbReference type="SUPFAM" id="SSF69318">
    <property type="entry name" value="Integrin alpha N-terminal domain"/>
    <property type="match status" value="2"/>
</dbReference>
<dbReference type="Pfam" id="PF17945">
    <property type="entry name" value="Crystall_4"/>
    <property type="match status" value="1"/>
</dbReference>
<dbReference type="OrthoDB" id="9806238at2"/>
<evidence type="ECO:0000313" key="5">
    <source>
        <dbReference type="Proteomes" id="UP000037530"/>
    </source>
</evidence>
<dbReference type="RefSeq" id="WP_053408229.1">
    <property type="nucleotide sequence ID" value="NZ_LHPI01000003.1"/>
</dbReference>
<comment type="caution">
    <text evidence="4">The sequence shown here is derived from an EMBL/GenBank/DDBJ whole genome shotgun (WGS) entry which is preliminary data.</text>
</comment>